<dbReference type="PANTHER" id="PTHR12969:SF7">
    <property type="entry name" value="INTRAFLAGELLAR TRANSPORT PROTEIN 52 HOMOLOG"/>
    <property type="match status" value="1"/>
</dbReference>
<evidence type="ECO:0000259" key="2">
    <source>
        <dbReference type="Pfam" id="PF23355"/>
    </source>
</evidence>
<dbReference type="CTD" id="51098"/>
<dbReference type="GO" id="GO:0060271">
    <property type="term" value="P:cilium assembly"/>
    <property type="evidence" value="ECO:0007669"/>
    <property type="project" value="TreeGrafter"/>
</dbReference>
<keyword evidence="3" id="KW-1185">Reference proteome</keyword>
<organism evidence="3 4">
    <name type="scientific">Sipha flava</name>
    <name type="common">yellow sugarcane aphid</name>
    <dbReference type="NCBI Taxonomy" id="143950"/>
    <lineage>
        <taxon>Eukaryota</taxon>
        <taxon>Metazoa</taxon>
        <taxon>Ecdysozoa</taxon>
        <taxon>Arthropoda</taxon>
        <taxon>Hexapoda</taxon>
        <taxon>Insecta</taxon>
        <taxon>Pterygota</taxon>
        <taxon>Neoptera</taxon>
        <taxon>Paraneoptera</taxon>
        <taxon>Hemiptera</taxon>
        <taxon>Sternorrhyncha</taxon>
        <taxon>Aphidomorpha</taxon>
        <taxon>Aphidoidea</taxon>
        <taxon>Aphididae</taxon>
        <taxon>Sipha</taxon>
    </lineage>
</organism>
<evidence type="ECO:0000259" key="1">
    <source>
        <dbReference type="Pfam" id="PF23352"/>
    </source>
</evidence>
<dbReference type="Pfam" id="PF23355">
    <property type="entry name" value="IFT52_GIFT"/>
    <property type="match status" value="1"/>
</dbReference>
<evidence type="ECO:0000313" key="4">
    <source>
        <dbReference type="RefSeq" id="XP_025408096.1"/>
    </source>
</evidence>
<dbReference type="PANTHER" id="PTHR12969">
    <property type="entry name" value="NGD5/OSM-6/IFT52"/>
    <property type="match status" value="1"/>
</dbReference>
<accession>A0A8B8FBW9</accession>
<name>A0A8B8FBW9_9HEMI</name>
<feature type="domain" description="IFT52 central" evidence="1">
    <location>
        <begin position="268"/>
        <end position="357"/>
    </location>
</feature>
<dbReference type="GO" id="GO:0042073">
    <property type="term" value="P:intraciliary transport"/>
    <property type="evidence" value="ECO:0007669"/>
    <property type="project" value="TreeGrafter"/>
</dbReference>
<dbReference type="GO" id="GO:0030992">
    <property type="term" value="C:intraciliary transport particle B"/>
    <property type="evidence" value="ECO:0007669"/>
    <property type="project" value="TreeGrafter"/>
</dbReference>
<dbReference type="GeneID" id="112681938"/>
<dbReference type="InterPro" id="IPR055460">
    <property type="entry name" value="IFT52_central"/>
</dbReference>
<dbReference type="Proteomes" id="UP000694846">
    <property type="component" value="Unplaced"/>
</dbReference>
<sequence>MSKMAESNSNIILFDMAKNELFDINDNLKILRRKLKVAYNIAINKYEITMDVLNGVQLVVFGAPRAMFSEAEFNCLRKYIDLGGSVLVMFTEGGEKELHTNINYLLEEFGIMVNSDYVLRTHYYLYFHPKECLVNDGVVNEAVAKYLGRENENSLKCISFVFPYGASLNVAKPAAPILTSGSVAYPLNRPLCAFYSASKYSNEAKKGKLAVIGSGHLLTDKYINWEENDKIREILFDFLITDNITLNEIDANDPETSDYKMIPDIGMLSSRVRTCLQLQESLNNTGHILFSADNINSLIDTKLCSLNTSMLPDTLNAYKTLNVPHNQLQLIPPTFNDTLPALQFAVYPPPFQELPSPFLELFDLDSIFGSEKSLLAQLAMSYLETESSEKTVEDNINQFIHDVNENLEFIGHINDCKEVIQTVFSFINNYKN</sequence>
<dbReference type="GO" id="GO:0005814">
    <property type="term" value="C:centriole"/>
    <property type="evidence" value="ECO:0007669"/>
    <property type="project" value="TreeGrafter"/>
</dbReference>
<reference evidence="4" key="1">
    <citation type="submission" date="2025-08" db="UniProtKB">
        <authorList>
            <consortium name="RefSeq"/>
        </authorList>
    </citation>
    <scope>IDENTIFICATION</scope>
    <source>
        <tissue evidence="4">Whole body</tissue>
    </source>
</reference>
<dbReference type="AlphaFoldDB" id="A0A8B8FBW9"/>
<dbReference type="OrthoDB" id="10259368at2759"/>
<dbReference type="InterPro" id="IPR039975">
    <property type="entry name" value="IFT52"/>
</dbReference>
<evidence type="ECO:0000313" key="3">
    <source>
        <dbReference type="Proteomes" id="UP000694846"/>
    </source>
</evidence>
<dbReference type="RefSeq" id="XP_025408096.1">
    <property type="nucleotide sequence ID" value="XM_025552311.1"/>
</dbReference>
<feature type="domain" description="IFT52 GIFT" evidence="2">
    <location>
        <begin position="12"/>
        <end position="252"/>
    </location>
</feature>
<dbReference type="InterPro" id="IPR055458">
    <property type="entry name" value="IFT52_GIFT"/>
</dbReference>
<gene>
    <name evidence="4" type="primary">LOC112681938</name>
</gene>
<protein>
    <submittedName>
        <fullName evidence="4">Intraflagellar transport protein 52 homolog isoform X1</fullName>
    </submittedName>
</protein>
<dbReference type="Pfam" id="PF23352">
    <property type="entry name" value="IFT52_central"/>
    <property type="match status" value="1"/>
</dbReference>
<proteinExistence type="predicted"/>
<dbReference type="GO" id="GO:0005929">
    <property type="term" value="C:cilium"/>
    <property type="evidence" value="ECO:0007669"/>
    <property type="project" value="TreeGrafter"/>
</dbReference>